<keyword evidence="2" id="KW-1185">Reference proteome</keyword>
<dbReference type="Proteomes" id="UP001156974">
    <property type="component" value="Unassembled WGS sequence"/>
</dbReference>
<comment type="caution">
    <text evidence="1">The sequence shown here is derived from an EMBL/GenBank/DDBJ whole genome shotgun (WGS) entry which is preliminary data.</text>
</comment>
<sequence length="316" mass="37077">MSSVVRKPQINAYPFEGEHVISLMVRHHLYSGIRDYGNAMSCLTDDYKQPVPYDFSRPLYRDIYEAFAPSMNYETFLGKYTPYYYYAPFLPASLSNQSSDKRQSAKNINRVKCATQWRHCGECVKDDIKNIGEAYYHVAHQIPGMSHCVKHGTPLFVPCNCCYRDLRLLHWIGLPHESHCPKCHTTYNNLDGYMDDDIEWILRTSLRFLNNEFPGLNLSILQQAYRDYIGVDEIEKYSSMIDKKRLTKAQRELDNYFAPALYERLFDRTSFNGNRKFVELWISQMTYSEKITVPICHLLMIRMLFGEIENIPNLMS</sequence>
<name>A0ABT6U1H6_9GAMM</name>
<proteinExistence type="predicted"/>
<gene>
    <name evidence="1" type="ORF">MKZ47_09820</name>
</gene>
<evidence type="ECO:0000313" key="1">
    <source>
        <dbReference type="EMBL" id="MDI4669394.1"/>
    </source>
</evidence>
<reference evidence="1 2" key="1">
    <citation type="submission" date="2022-02" db="EMBL/GenBank/DDBJ databases">
        <title>Genome analysis of Beneficial Microorganisms for Coral consortium from Pocillopora damicornis.</title>
        <authorList>
            <person name="Rosado P.M."/>
            <person name="Cardoso P.M."/>
            <person name="Rosado J.G."/>
            <person name="Schultz J."/>
            <person name="Rocha U."/>
            <person name="Costa T.K."/>
            <person name="Peixoto R.S."/>
        </authorList>
    </citation>
    <scope>NUCLEOTIDE SEQUENCE [LARGE SCALE GENOMIC DNA]</scope>
    <source>
        <strain evidence="1 2">BMC5</strain>
    </source>
</reference>
<dbReference type="RefSeq" id="WP_175083466.1">
    <property type="nucleotide sequence ID" value="NZ_JAKUMG010000003.1"/>
</dbReference>
<protein>
    <submittedName>
        <fullName evidence="1">TnsD family transposase</fullName>
    </submittedName>
</protein>
<accession>A0ABT6U1H6</accession>
<organism evidence="1 2">
    <name type="scientific">Pseudoalteromonas shioyasakiensis</name>
    <dbReference type="NCBI Taxonomy" id="1190813"/>
    <lineage>
        <taxon>Bacteria</taxon>
        <taxon>Pseudomonadati</taxon>
        <taxon>Pseudomonadota</taxon>
        <taxon>Gammaproteobacteria</taxon>
        <taxon>Alteromonadales</taxon>
        <taxon>Pseudoalteromonadaceae</taxon>
        <taxon>Pseudoalteromonas</taxon>
    </lineage>
</organism>
<evidence type="ECO:0000313" key="2">
    <source>
        <dbReference type="Proteomes" id="UP001156974"/>
    </source>
</evidence>
<dbReference type="EMBL" id="JAKUMG010000003">
    <property type="protein sequence ID" value="MDI4669394.1"/>
    <property type="molecule type" value="Genomic_DNA"/>
</dbReference>